<comment type="caution">
    <text evidence="3">The sequence shown here is derived from an EMBL/GenBank/DDBJ whole genome shotgun (WGS) entry which is preliminary data.</text>
</comment>
<dbReference type="SUPFAM" id="SSF101112">
    <property type="entry name" value="Oxygen-evolving enhancer protein 3"/>
    <property type="match status" value="1"/>
</dbReference>
<proteinExistence type="predicted"/>
<organism evidence="3 4">
    <name type="scientific">Fonsecaea erecta</name>
    <dbReference type="NCBI Taxonomy" id="1367422"/>
    <lineage>
        <taxon>Eukaryota</taxon>
        <taxon>Fungi</taxon>
        <taxon>Dikarya</taxon>
        <taxon>Ascomycota</taxon>
        <taxon>Pezizomycotina</taxon>
        <taxon>Eurotiomycetes</taxon>
        <taxon>Chaetothyriomycetidae</taxon>
        <taxon>Chaetothyriales</taxon>
        <taxon>Herpotrichiellaceae</taxon>
        <taxon>Fonsecaea</taxon>
    </lineage>
</organism>
<dbReference type="PANTHER" id="PTHR30636:SF3">
    <property type="entry name" value="UPF0701 PROTEIN YICC"/>
    <property type="match status" value="1"/>
</dbReference>
<feature type="domain" description="Endoribonuclease YicC-like C-terminal" evidence="2">
    <location>
        <begin position="197"/>
        <end position="292"/>
    </location>
</feature>
<dbReference type="Pfam" id="PF08340">
    <property type="entry name" value="YicC-like_C"/>
    <property type="match status" value="1"/>
</dbReference>
<name>A0A178Z1Z4_9EURO</name>
<protein>
    <recommendedName>
        <fullName evidence="2">Endoribonuclease YicC-like C-terminal domain-containing protein</fullName>
    </recommendedName>
</protein>
<dbReference type="GO" id="GO:0004521">
    <property type="term" value="F:RNA endonuclease activity"/>
    <property type="evidence" value="ECO:0007669"/>
    <property type="project" value="InterPro"/>
</dbReference>
<dbReference type="EMBL" id="LVYI01000019">
    <property type="protein sequence ID" value="OAP53830.1"/>
    <property type="molecule type" value="Genomic_DNA"/>
</dbReference>
<accession>A0A178Z1Z4</accession>
<dbReference type="RefSeq" id="XP_018687197.1">
    <property type="nucleotide sequence ID" value="XM_018843457.1"/>
</dbReference>
<gene>
    <name evidence="3" type="ORF">AYL99_11953</name>
</gene>
<dbReference type="InterPro" id="IPR013551">
    <property type="entry name" value="YicC-like_C"/>
</dbReference>
<sequence>MDTVTLSDMNGFVSVPIEVDEFYGELWLSSGCHEGFDVVLDVPKAYASIETYCVAELRKRFKRGGFLVTLAPLIDKPMVRTINNVYLSHIQSLEQGLGHQAARSSLAQLMALPGMATTTYPHIHRDMDYLEIKFSKVADDLQAARQAAGRQLRTKLVRHLDEIDDIVARTREMPEIQLHAAHGQAIALLLPYLEHLDETTQQKMVDGAISHLLNKTSGFEQLDRMKTYVGSMRMAMDKDAESHGKVLEAWRTELLREVLSFSSRPEQAELMTMVIDLKLRIQSLGEMLKNVE</sequence>
<evidence type="ECO:0000313" key="3">
    <source>
        <dbReference type="EMBL" id="OAP53830.1"/>
    </source>
</evidence>
<evidence type="ECO:0000259" key="2">
    <source>
        <dbReference type="Pfam" id="PF08340"/>
    </source>
</evidence>
<dbReference type="InterPro" id="IPR023222">
    <property type="entry name" value="PsbQ-like_dom_sf"/>
</dbReference>
<reference evidence="3 4" key="1">
    <citation type="submission" date="2016-04" db="EMBL/GenBank/DDBJ databases">
        <title>Draft genome of Fonsecaea erecta CBS 125763.</title>
        <authorList>
            <person name="Weiss V.A."/>
            <person name="Vicente V.A."/>
            <person name="Raittz R.T."/>
            <person name="Moreno L.F."/>
            <person name="De Souza E.M."/>
            <person name="Pedrosa F.O."/>
            <person name="Steffens M.B."/>
            <person name="Faoro H."/>
            <person name="Tadra-Sfeir M.Z."/>
            <person name="Najafzadeh M.J."/>
            <person name="Felipe M.S."/>
            <person name="Teixeira M."/>
            <person name="Sun J."/>
            <person name="Xi L."/>
            <person name="Gomes R."/>
            <person name="De Azevedo C.M."/>
            <person name="Salgado C.G."/>
            <person name="Da Silva M.B."/>
            <person name="Nascimento M.F."/>
            <person name="Queiroz-Telles F."/>
            <person name="Attili D.S."/>
            <person name="Gorbushina A."/>
        </authorList>
    </citation>
    <scope>NUCLEOTIDE SEQUENCE [LARGE SCALE GENOMIC DNA]</scope>
    <source>
        <strain evidence="3 4">CBS 125763</strain>
    </source>
</reference>
<dbReference type="GeneID" id="30016120"/>
<dbReference type="Proteomes" id="UP000078343">
    <property type="component" value="Unassembled WGS sequence"/>
</dbReference>
<dbReference type="PANTHER" id="PTHR30636">
    <property type="entry name" value="UPF0701 PROTEIN YICC"/>
    <property type="match status" value="1"/>
</dbReference>
<keyword evidence="1" id="KW-0793">Thylakoid</keyword>
<dbReference type="AlphaFoldDB" id="A0A178Z1Z4"/>
<evidence type="ECO:0000256" key="1">
    <source>
        <dbReference type="ARBA" id="ARBA00023078"/>
    </source>
</evidence>
<evidence type="ECO:0000313" key="4">
    <source>
        <dbReference type="Proteomes" id="UP000078343"/>
    </source>
</evidence>
<keyword evidence="4" id="KW-1185">Reference proteome</keyword>
<dbReference type="InterPro" id="IPR005229">
    <property type="entry name" value="YicC/YloC-like"/>
</dbReference>